<gene>
    <name evidence="1" type="ORF">B0T16DRAFT_386301</name>
</gene>
<protein>
    <recommendedName>
        <fullName evidence="3">Fungal N-terminal domain-containing protein</fullName>
    </recommendedName>
</protein>
<evidence type="ECO:0000313" key="2">
    <source>
        <dbReference type="Proteomes" id="UP001174936"/>
    </source>
</evidence>
<reference evidence="1" key="1">
    <citation type="submission" date="2023-06" db="EMBL/GenBank/DDBJ databases">
        <title>Genome-scale phylogeny and comparative genomics of the fungal order Sordariales.</title>
        <authorList>
            <consortium name="Lawrence Berkeley National Laboratory"/>
            <person name="Hensen N."/>
            <person name="Bonometti L."/>
            <person name="Westerberg I."/>
            <person name="Brannstrom I.O."/>
            <person name="Guillou S."/>
            <person name="Cros-Aarteil S."/>
            <person name="Calhoun S."/>
            <person name="Haridas S."/>
            <person name="Kuo A."/>
            <person name="Mondo S."/>
            <person name="Pangilinan J."/>
            <person name="Riley R."/>
            <person name="Labutti K."/>
            <person name="Andreopoulos B."/>
            <person name="Lipzen A."/>
            <person name="Chen C."/>
            <person name="Yanf M."/>
            <person name="Daum C."/>
            <person name="Ng V."/>
            <person name="Clum A."/>
            <person name="Steindorff A."/>
            <person name="Ohm R."/>
            <person name="Martin F."/>
            <person name="Silar P."/>
            <person name="Natvig D."/>
            <person name="Lalanne C."/>
            <person name="Gautier V."/>
            <person name="Ament-Velasquez S.L."/>
            <person name="Kruys A."/>
            <person name="Hutchinson M.I."/>
            <person name="Powell A.J."/>
            <person name="Barry K."/>
            <person name="Miller A.N."/>
            <person name="Grigoriev I.V."/>
            <person name="Debuchy R."/>
            <person name="Gladieux P."/>
            <person name="Thoren M.H."/>
            <person name="Johannesson H."/>
        </authorList>
    </citation>
    <scope>NUCLEOTIDE SEQUENCE</scope>
    <source>
        <strain evidence="1">SMH2532-1</strain>
    </source>
</reference>
<dbReference type="AlphaFoldDB" id="A0AA40D256"/>
<proteinExistence type="predicted"/>
<keyword evidence="2" id="KW-1185">Reference proteome</keyword>
<evidence type="ECO:0008006" key="3">
    <source>
        <dbReference type="Google" id="ProtNLM"/>
    </source>
</evidence>
<sequence>MSEALGLAANIFGVVGAADVVFWSTANICDLLKRAKDAPAAASQLLGATRSLASVIAELRIWANEYQQLFRTSENGRRVEKEVFSALSRCAGELEALVKKLESHDIRKNRRSWAGRLAGNVGFAMSEAQIHHAMQMVIHHQTTLRTLIQVQGSKGPSADYQPAAISGFFDTKLGT</sequence>
<name>A0AA40D256_9PEZI</name>
<accession>A0AA40D256</accession>
<organism evidence="1 2">
    <name type="scientific">Cercophora newfieldiana</name>
    <dbReference type="NCBI Taxonomy" id="92897"/>
    <lineage>
        <taxon>Eukaryota</taxon>
        <taxon>Fungi</taxon>
        <taxon>Dikarya</taxon>
        <taxon>Ascomycota</taxon>
        <taxon>Pezizomycotina</taxon>
        <taxon>Sordariomycetes</taxon>
        <taxon>Sordariomycetidae</taxon>
        <taxon>Sordariales</taxon>
        <taxon>Lasiosphaeriaceae</taxon>
        <taxon>Cercophora</taxon>
    </lineage>
</organism>
<dbReference type="Proteomes" id="UP001174936">
    <property type="component" value="Unassembled WGS sequence"/>
</dbReference>
<comment type="caution">
    <text evidence="1">The sequence shown here is derived from an EMBL/GenBank/DDBJ whole genome shotgun (WGS) entry which is preliminary data.</text>
</comment>
<dbReference type="EMBL" id="JAULSV010000001">
    <property type="protein sequence ID" value="KAK0657833.1"/>
    <property type="molecule type" value="Genomic_DNA"/>
</dbReference>
<evidence type="ECO:0000313" key="1">
    <source>
        <dbReference type="EMBL" id="KAK0657833.1"/>
    </source>
</evidence>